<evidence type="ECO:0000313" key="2">
    <source>
        <dbReference type="EnsemblPlants" id="TuG1812G0700002337.01.T01"/>
    </source>
</evidence>
<accession>A0A8R7VJE0</accession>
<sequence length="134" mass="14688">ILHPWSCCRRRRTRALSKIQPPSSRSARDRAAVLALCLRSSRGPRAQGSTPSPDPRPPAPNFVRHLPRASPLSPPPQAPALPRALHPCSPFLLPPVEIHPRALHPAAPLPRPAVCCCRYPHRLVFSNRSGCTCC</sequence>
<name>A0A8R7VJE0_TRIUA</name>
<dbReference type="EnsemblPlants" id="TuG1812G0700002337.01.T01">
    <property type="protein sequence ID" value="TuG1812G0700002337.01.T01"/>
    <property type="gene ID" value="TuG1812G0700002337.01"/>
</dbReference>
<proteinExistence type="predicted"/>
<dbReference type="Proteomes" id="UP000015106">
    <property type="component" value="Chromosome 7"/>
</dbReference>
<organism evidence="3 4">
    <name type="scientific">Triticum urartu</name>
    <name type="common">Red wild einkorn</name>
    <name type="synonym">Crithodium urartu</name>
    <dbReference type="NCBI Taxonomy" id="4572"/>
    <lineage>
        <taxon>Eukaryota</taxon>
        <taxon>Viridiplantae</taxon>
        <taxon>Streptophyta</taxon>
        <taxon>Embryophyta</taxon>
        <taxon>Tracheophyta</taxon>
        <taxon>Spermatophyta</taxon>
        <taxon>Magnoliopsida</taxon>
        <taxon>Liliopsida</taxon>
        <taxon>Poales</taxon>
        <taxon>Poaceae</taxon>
        <taxon>BOP clade</taxon>
        <taxon>Pooideae</taxon>
        <taxon>Triticodae</taxon>
        <taxon>Triticeae</taxon>
        <taxon>Triticinae</taxon>
        <taxon>Triticum</taxon>
    </lineage>
</organism>
<evidence type="ECO:0000313" key="4">
    <source>
        <dbReference type="Proteomes" id="UP000015106"/>
    </source>
</evidence>
<protein>
    <submittedName>
        <fullName evidence="3">Uncharacterized protein</fullName>
    </submittedName>
</protein>
<reference evidence="4" key="1">
    <citation type="journal article" date="2013" name="Nature">
        <title>Draft genome of the wheat A-genome progenitor Triticum urartu.</title>
        <authorList>
            <person name="Ling H.Q."/>
            <person name="Zhao S."/>
            <person name="Liu D."/>
            <person name="Wang J."/>
            <person name="Sun H."/>
            <person name="Zhang C."/>
            <person name="Fan H."/>
            <person name="Li D."/>
            <person name="Dong L."/>
            <person name="Tao Y."/>
            <person name="Gao C."/>
            <person name="Wu H."/>
            <person name="Li Y."/>
            <person name="Cui Y."/>
            <person name="Guo X."/>
            <person name="Zheng S."/>
            <person name="Wang B."/>
            <person name="Yu K."/>
            <person name="Liang Q."/>
            <person name="Yang W."/>
            <person name="Lou X."/>
            <person name="Chen J."/>
            <person name="Feng M."/>
            <person name="Jian J."/>
            <person name="Zhang X."/>
            <person name="Luo G."/>
            <person name="Jiang Y."/>
            <person name="Liu J."/>
            <person name="Wang Z."/>
            <person name="Sha Y."/>
            <person name="Zhang B."/>
            <person name="Wu H."/>
            <person name="Tang D."/>
            <person name="Shen Q."/>
            <person name="Xue P."/>
            <person name="Zou S."/>
            <person name="Wang X."/>
            <person name="Liu X."/>
            <person name="Wang F."/>
            <person name="Yang Y."/>
            <person name="An X."/>
            <person name="Dong Z."/>
            <person name="Zhang K."/>
            <person name="Zhang X."/>
            <person name="Luo M.C."/>
            <person name="Dvorak J."/>
            <person name="Tong Y."/>
            <person name="Wang J."/>
            <person name="Yang H."/>
            <person name="Li Z."/>
            <person name="Wang D."/>
            <person name="Zhang A."/>
            <person name="Wang J."/>
        </authorList>
    </citation>
    <scope>NUCLEOTIDE SEQUENCE</scope>
    <source>
        <strain evidence="4">cv. G1812</strain>
    </source>
</reference>
<dbReference type="AlphaFoldDB" id="A0A8R7VJE0"/>
<evidence type="ECO:0000256" key="1">
    <source>
        <dbReference type="SAM" id="MobiDB-lite"/>
    </source>
</evidence>
<dbReference type="EnsemblPlants" id="TuG1812U0000124900.01.T01">
    <property type="protein sequence ID" value="TuG1812U0000124900.01.T01"/>
    <property type="gene ID" value="TuG1812U0000124900.01"/>
</dbReference>
<keyword evidence="4" id="KW-1185">Reference proteome</keyword>
<reference evidence="2" key="2">
    <citation type="submission" date="2018-03" db="EMBL/GenBank/DDBJ databases">
        <title>The Triticum urartu genome reveals the dynamic nature of wheat genome evolution.</title>
        <authorList>
            <person name="Ling H."/>
            <person name="Ma B."/>
            <person name="Shi X."/>
            <person name="Liu H."/>
            <person name="Dong L."/>
            <person name="Sun H."/>
            <person name="Cao Y."/>
            <person name="Gao Q."/>
            <person name="Zheng S."/>
            <person name="Li Y."/>
            <person name="Yu Y."/>
            <person name="Du H."/>
            <person name="Qi M."/>
            <person name="Li Y."/>
            <person name="Yu H."/>
            <person name="Cui Y."/>
            <person name="Wang N."/>
            <person name="Chen C."/>
            <person name="Wu H."/>
            <person name="Zhao Y."/>
            <person name="Zhang J."/>
            <person name="Li Y."/>
            <person name="Zhou W."/>
            <person name="Zhang B."/>
            <person name="Hu W."/>
            <person name="Eijk M."/>
            <person name="Tang J."/>
            <person name="Witsenboer H."/>
            <person name="Zhao S."/>
            <person name="Li Z."/>
            <person name="Zhang A."/>
            <person name="Wang D."/>
            <person name="Liang C."/>
        </authorList>
    </citation>
    <scope>NUCLEOTIDE SEQUENCE [LARGE SCALE GENOMIC DNA]</scope>
    <source>
        <strain evidence="2">cv. G1812</strain>
    </source>
</reference>
<feature type="region of interest" description="Disordered" evidence="1">
    <location>
        <begin position="40"/>
        <end position="80"/>
    </location>
</feature>
<evidence type="ECO:0000313" key="3">
    <source>
        <dbReference type="EnsemblPlants" id="TuG1812U0000124900.01.T01"/>
    </source>
</evidence>
<dbReference type="Gramene" id="TuG1812U0000124900.01.T01">
    <property type="protein sequence ID" value="TuG1812U0000124900.01.T01"/>
    <property type="gene ID" value="TuG1812U0000124900.01"/>
</dbReference>
<reference evidence="3" key="3">
    <citation type="submission" date="2022-06" db="UniProtKB">
        <authorList>
            <consortium name="EnsemblPlants"/>
        </authorList>
    </citation>
    <scope>IDENTIFICATION</scope>
</reference>
<dbReference type="Gramene" id="TuG1812G0700002337.01.T01">
    <property type="protein sequence ID" value="TuG1812G0700002337.01.T01"/>
    <property type="gene ID" value="TuG1812G0700002337.01"/>
</dbReference>